<keyword evidence="4" id="KW-1185">Reference proteome</keyword>
<evidence type="ECO:0000313" key="3">
    <source>
        <dbReference type="EMBL" id="GJT89904.1"/>
    </source>
</evidence>
<keyword evidence="1" id="KW-0175">Coiled coil</keyword>
<gene>
    <name evidence="3" type="ORF">Tco_1078749</name>
</gene>
<accession>A0ABQ5HPZ4</accession>
<feature type="compositionally biased region" description="Low complexity" evidence="2">
    <location>
        <begin position="455"/>
        <end position="468"/>
    </location>
</feature>
<feature type="region of interest" description="Disordered" evidence="2">
    <location>
        <begin position="351"/>
        <end position="373"/>
    </location>
</feature>
<dbReference type="EMBL" id="BQNB010019871">
    <property type="protein sequence ID" value="GJT89904.1"/>
    <property type="molecule type" value="Genomic_DNA"/>
</dbReference>
<sequence>MAALRYRDEHNKVGYLQKPIGSDDYHQILDFLRASHIRYALTNNPIIFDSLVKQFGSTATLRSPELGPSAILATIDKTPYIITEDSVRRQLQLADDGGIDDLPITEIYSGLDNLGYVTEGKLTFFKNKFSPQWRFLVHTILHCFSTKSGSWDQFGSSLAVALICLSDGRRFNWSSYIFKGMVSNIGNAKKFLMYPRFLQTILGTETRITRKYNVFKLSSKLFANMKLNFEGQPMPLLAVMFPQVLEGECAGVAAKAVPQPIPEPIHVPIRQPSGVVEDPLTLTTLSSFVSKLMQKTKSLESELKDTKETLRNAIITLVRRVKKLEGELKRRKRKSIISDFDDDAKRVEQDIDMASRGRTTEDASSKMDFSQDRDTLVGITDSSAAKDIPAVVSIPPSTSTISPGNSTVPPGNSTIPTSSSIPASDPVSTASTPIPTGSVPITTDGGSIPAAEPITPRSSTTPATPSSPVRDARKGKVIAVDEPTPTQERSFKQLEDERLGWEAAQRLHAQEQADMDRQRAESIMKDANLARQMSQDLEMSKAQRKQQQEILASATHYSDGVDATDDTFVAKMVALVKNRRNEFFVQRIKELRERPMTPAQLRHYMRTYVKNQSSAIYSTGWTMAQKLRSSEVVAPSQDVPEEEVEGYSLSKNVAEAEVHTQGVPIEDIEVPSTATTEVQKEDSSIKRVGTK</sequence>
<evidence type="ECO:0008006" key="5">
    <source>
        <dbReference type="Google" id="ProtNLM"/>
    </source>
</evidence>
<evidence type="ECO:0000256" key="2">
    <source>
        <dbReference type="SAM" id="MobiDB-lite"/>
    </source>
</evidence>
<reference evidence="3" key="2">
    <citation type="submission" date="2022-01" db="EMBL/GenBank/DDBJ databases">
        <authorList>
            <person name="Yamashiro T."/>
            <person name="Shiraishi A."/>
            <person name="Satake H."/>
            <person name="Nakayama K."/>
        </authorList>
    </citation>
    <scope>NUCLEOTIDE SEQUENCE</scope>
</reference>
<comment type="caution">
    <text evidence="3">The sequence shown here is derived from an EMBL/GenBank/DDBJ whole genome shotgun (WGS) entry which is preliminary data.</text>
</comment>
<organism evidence="3 4">
    <name type="scientific">Tanacetum coccineum</name>
    <dbReference type="NCBI Taxonomy" id="301880"/>
    <lineage>
        <taxon>Eukaryota</taxon>
        <taxon>Viridiplantae</taxon>
        <taxon>Streptophyta</taxon>
        <taxon>Embryophyta</taxon>
        <taxon>Tracheophyta</taxon>
        <taxon>Spermatophyta</taxon>
        <taxon>Magnoliopsida</taxon>
        <taxon>eudicotyledons</taxon>
        <taxon>Gunneridae</taxon>
        <taxon>Pentapetalae</taxon>
        <taxon>asterids</taxon>
        <taxon>campanulids</taxon>
        <taxon>Asterales</taxon>
        <taxon>Asteraceae</taxon>
        <taxon>Asteroideae</taxon>
        <taxon>Anthemideae</taxon>
        <taxon>Anthemidinae</taxon>
        <taxon>Tanacetum</taxon>
    </lineage>
</organism>
<feature type="region of interest" description="Disordered" evidence="2">
    <location>
        <begin position="390"/>
        <end position="475"/>
    </location>
</feature>
<dbReference type="Proteomes" id="UP001151760">
    <property type="component" value="Unassembled WGS sequence"/>
</dbReference>
<evidence type="ECO:0000313" key="4">
    <source>
        <dbReference type="Proteomes" id="UP001151760"/>
    </source>
</evidence>
<name>A0ABQ5HPZ4_9ASTR</name>
<feature type="compositionally biased region" description="Polar residues" evidence="2">
    <location>
        <begin position="427"/>
        <end position="445"/>
    </location>
</feature>
<feature type="non-terminal residue" evidence="3">
    <location>
        <position position="691"/>
    </location>
</feature>
<feature type="compositionally biased region" description="Low complexity" evidence="2">
    <location>
        <begin position="393"/>
        <end position="426"/>
    </location>
</feature>
<reference evidence="3" key="1">
    <citation type="journal article" date="2022" name="Int. J. Mol. Sci.">
        <title>Draft Genome of Tanacetum Coccineum: Genomic Comparison of Closely Related Tanacetum-Family Plants.</title>
        <authorList>
            <person name="Yamashiro T."/>
            <person name="Shiraishi A."/>
            <person name="Nakayama K."/>
            <person name="Satake H."/>
        </authorList>
    </citation>
    <scope>NUCLEOTIDE SEQUENCE</scope>
</reference>
<feature type="coiled-coil region" evidence="1">
    <location>
        <begin position="289"/>
        <end position="334"/>
    </location>
</feature>
<evidence type="ECO:0000256" key="1">
    <source>
        <dbReference type="SAM" id="Coils"/>
    </source>
</evidence>
<protein>
    <recommendedName>
        <fullName evidence="5">Synaptobrevin, longin-like domain protein</fullName>
    </recommendedName>
</protein>
<feature type="region of interest" description="Disordered" evidence="2">
    <location>
        <begin position="660"/>
        <end position="691"/>
    </location>
</feature>
<proteinExistence type="predicted"/>